<protein>
    <submittedName>
        <fullName evidence="2">Uncharacterized protein</fullName>
    </submittedName>
</protein>
<reference evidence="2" key="1">
    <citation type="submission" date="2015-07" db="EMBL/GenBank/DDBJ databases">
        <title>MeaNS - Measles Nucleotide Surveillance Program.</title>
        <authorList>
            <person name="Tran T."/>
            <person name="Druce J."/>
        </authorList>
    </citation>
    <scope>NUCLEOTIDE SEQUENCE</scope>
    <source>
        <strain evidence="2">UCB-OBI-ISO-001</strain>
        <tissue evidence="2">Gonad</tissue>
    </source>
</reference>
<proteinExistence type="predicted"/>
<accession>A0A0L8HAD4</accession>
<evidence type="ECO:0000256" key="1">
    <source>
        <dbReference type="SAM" id="MobiDB-lite"/>
    </source>
</evidence>
<dbReference type="InterPro" id="IPR013083">
    <property type="entry name" value="Znf_RING/FYVE/PHD"/>
</dbReference>
<sequence>CIYKNIVNIHAEKCLANKDDDNDDDEDDDEDNDDEDDDDEDDDDHDCFLTYMNYDRVPARPSVTWWWCKEVVSAVKAKGQVWKDWKNGGSRELNQVAKTAVNHKVYIAKRAAEGRDFQMFYSVRIVGVKCSGLQSNVSERTEMKLGVEEWLVSAVQAMYSGAISKAITEEFKTGCLWKLLYADDPTLIAESLAELGKKFHTKVVVSKKEDKALIPLGKWPCSISRKGVGRNSICCTQCKLWIHERCSGITDKVVFVCGRCARTISTMSTRDFSNA</sequence>
<evidence type="ECO:0000313" key="2">
    <source>
        <dbReference type="EMBL" id="KOF86152.1"/>
    </source>
</evidence>
<dbReference type="SUPFAM" id="SSF57903">
    <property type="entry name" value="FYVE/PHD zinc finger"/>
    <property type="match status" value="1"/>
</dbReference>
<dbReference type="AlphaFoldDB" id="A0A0L8HAD4"/>
<organism evidence="2">
    <name type="scientific">Octopus bimaculoides</name>
    <name type="common">California two-spotted octopus</name>
    <dbReference type="NCBI Taxonomy" id="37653"/>
    <lineage>
        <taxon>Eukaryota</taxon>
        <taxon>Metazoa</taxon>
        <taxon>Spiralia</taxon>
        <taxon>Lophotrochozoa</taxon>
        <taxon>Mollusca</taxon>
        <taxon>Cephalopoda</taxon>
        <taxon>Coleoidea</taxon>
        <taxon>Octopodiformes</taxon>
        <taxon>Octopoda</taxon>
        <taxon>Incirrata</taxon>
        <taxon>Octopodidae</taxon>
        <taxon>Octopus</taxon>
    </lineage>
</organism>
<dbReference type="InterPro" id="IPR011011">
    <property type="entry name" value="Znf_FYVE_PHD"/>
</dbReference>
<dbReference type="OrthoDB" id="6131361at2759"/>
<dbReference type="EMBL" id="KQ418726">
    <property type="protein sequence ID" value="KOF86152.1"/>
    <property type="molecule type" value="Genomic_DNA"/>
</dbReference>
<name>A0A0L8HAD4_OCTBM</name>
<feature type="non-terminal residue" evidence="2">
    <location>
        <position position="1"/>
    </location>
</feature>
<feature type="region of interest" description="Disordered" evidence="1">
    <location>
        <begin position="15"/>
        <end position="44"/>
    </location>
</feature>
<dbReference type="Gene3D" id="3.30.40.10">
    <property type="entry name" value="Zinc/RING finger domain, C3HC4 (zinc finger)"/>
    <property type="match status" value="1"/>
</dbReference>
<feature type="compositionally biased region" description="Acidic residues" evidence="1">
    <location>
        <begin position="20"/>
        <end position="44"/>
    </location>
</feature>
<gene>
    <name evidence="2" type="ORF">OCBIM_22019169mg</name>
</gene>